<evidence type="ECO:0000256" key="3">
    <source>
        <dbReference type="ARBA" id="ARBA00022723"/>
    </source>
</evidence>
<dbReference type="EC" id="3.4.24.70" evidence="8"/>
<evidence type="ECO:0000313" key="12">
    <source>
        <dbReference type="EMBL" id="NRQ43167.1"/>
    </source>
</evidence>
<organism evidence="12 13">
    <name type="scientific">Rheinheimera lutimaris</name>
    <dbReference type="NCBI Taxonomy" id="2740584"/>
    <lineage>
        <taxon>Bacteria</taxon>
        <taxon>Pseudomonadati</taxon>
        <taxon>Pseudomonadota</taxon>
        <taxon>Gammaproteobacteria</taxon>
        <taxon>Chromatiales</taxon>
        <taxon>Chromatiaceae</taxon>
        <taxon>Rheinheimera</taxon>
    </lineage>
</organism>
<dbReference type="InterPro" id="IPR001567">
    <property type="entry name" value="Pept_M3A_M3B_dom"/>
</dbReference>
<sequence length="682" mass="75879">MSASSNVLLSFPALPPFSHITPEQVKPAVEHAIAQARAAVERAVAAADVSWDSLIAQPEQDGDRLGKLWSPVSHMNSVVNTPELREAYESCLPLLSDFSTWLGQHEGLYQKYQQLAQSSQYAGLSAAQQKVIQNALRDFKLSGIGLSAEKKQRYGEIQSRLSDLGSQFSNNTLDATQAWFKHITNEADLAGLPDDAKLAAAEEATSRELSGWVFTLEFPSYIAVMTYADNRELREELYSAYCTRASDQGPTAGKFDNSAIIEETLALKHELAQLLDFNNAAEESLATKMAQSPAQVLDFLHDLARRAKPQAEQDLAELSAFAKSEYAVNELAAWDVTYYAEKLKQAKYAISDEQLRPYFPEHKVVVGLFSVLHKLFGVTVKQRDGVDVWHSDVKFYDIFGAQGELRGSFYLDLYARAKKRGGAWMDDCQGRRILADGSVQTPVAYLTCNFNKPVGGKPALFTHDEVVTLFHEFGHGIHHMLTKVDAAAVAGINGVAWDAVELPSQFLENWCWQAEALAIISGHYETGEPLPQDLLDKMLAAKNFQSAMFLVRQLEFALFDFRLHAEYDPALGGRVQQMLDEVRSEVSVIIPPRFNRFQHGFGHIFAGGYAAGYYSYLWAEVLSADAFGRFEEEGIFNADTGRDFLRWILERGGSAEPMELFKGFRGREPSNEALLRHMGIAG</sequence>
<dbReference type="InterPro" id="IPR024079">
    <property type="entry name" value="MetalloPept_cat_dom_sf"/>
</dbReference>
<keyword evidence="4 9" id="KW-0378">Hydrolase</keyword>
<comment type="catalytic activity">
    <reaction evidence="7">
        <text>Hydrolysis of oligopeptides, with broad specificity. Gly or Ala commonly occur as P1 or P1' residues, but more distant residues are also important, as is shown by the fact that Z-Gly-Pro-Gly-|-Gly-Pro-Ala is cleaved, but not Z-(Gly)(5).</text>
        <dbReference type="EC" id="3.4.24.70"/>
    </reaction>
</comment>
<dbReference type="InterPro" id="IPR024077">
    <property type="entry name" value="Neurolysin/TOP_dom2"/>
</dbReference>
<evidence type="ECO:0000256" key="2">
    <source>
        <dbReference type="ARBA" id="ARBA00022670"/>
    </source>
</evidence>
<keyword evidence="3 9" id="KW-0479">Metal-binding</keyword>
<name>A0A7Y5ARF1_9GAMM</name>
<evidence type="ECO:0000259" key="11">
    <source>
        <dbReference type="Pfam" id="PF19310"/>
    </source>
</evidence>
<keyword evidence="5 9" id="KW-0862">Zinc</keyword>
<evidence type="ECO:0000256" key="8">
    <source>
        <dbReference type="ARBA" id="ARBA00026100"/>
    </source>
</evidence>
<dbReference type="SUPFAM" id="SSF55486">
    <property type="entry name" value="Metalloproteases ('zincins'), catalytic domain"/>
    <property type="match status" value="1"/>
</dbReference>
<comment type="cofactor">
    <cofactor evidence="9">
        <name>Zn(2+)</name>
        <dbReference type="ChEBI" id="CHEBI:29105"/>
    </cofactor>
    <text evidence="9">Binds 1 zinc ion.</text>
</comment>
<gene>
    <name evidence="12" type="primary">prlC</name>
    <name evidence="12" type="ORF">HRH59_11495</name>
</gene>
<dbReference type="GO" id="GO:0005829">
    <property type="term" value="C:cytosol"/>
    <property type="evidence" value="ECO:0007669"/>
    <property type="project" value="UniProtKB-ARBA"/>
</dbReference>
<dbReference type="CDD" id="cd06456">
    <property type="entry name" value="M3A_DCP"/>
    <property type="match status" value="1"/>
</dbReference>
<dbReference type="AlphaFoldDB" id="A0A7Y5ARF1"/>
<dbReference type="Gene3D" id="1.20.1050.40">
    <property type="entry name" value="Endopeptidase. Chain P, domain 1"/>
    <property type="match status" value="1"/>
</dbReference>
<dbReference type="Pfam" id="PF01432">
    <property type="entry name" value="Peptidase_M3"/>
    <property type="match status" value="1"/>
</dbReference>
<comment type="similarity">
    <text evidence="1 9">Belongs to the peptidase M3 family.</text>
</comment>
<dbReference type="InterPro" id="IPR045090">
    <property type="entry name" value="Pept_M3A_M3B"/>
</dbReference>
<proteinExistence type="inferred from homology"/>
<dbReference type="Gene3D" id="1.10.1370.10">
    <property type="entry name" value="Neurolysin, domain 3"/>
    <property type="match status" value="1"/>
</dbReference>
<keyword evidence="13" id="KW-1185">Reference proteome</keyword>
<evidence type="ECO:0000259" key="10">
    <source>
        <dbReference type="Pfam" id="PF01432"/>
    </source>
</evidence>
<dbReference type="Gene3D" id="3.40.390.10">
    <property type="entry name" value="Collagenase (Catalytic Domain)"/>
    <property type="match status" value="1"/>
</dbReference>
<evidence type="ECO:0000256" key="5">
    <source>
        <dbReference type="ARBA" id="ARBA00022833"/>
    </source>
</evidence>
<protein>
    <recommendedName>
        <fullName evidence="8">oligopeptidase A</fullName>
        <ecNumber evidence="8">3.4.24.70</ecNumber>
    </recommendedName>
</protein>
<evidence type="ECO:0000256" key="1">
    <source>
        <dbReference type="ARBA" id="ARBA00006040"/>
    </source>
</evidence>
<evidence type="ECO:0000256" key="4">
    <source>
        <dbReference type="ARBA" id="ARBA00022801"/>
    </source>
</evidence>
<feature type="domain" description="Peptidase M3A/M3B catalytic" evidence="10">
    <location>
        <begin position="224"/>
        <end position="679"/>
    </location>
</feature>
<dbReference type="RefSeq" id="WP_173501410.1">
    <property type="nucleotide sequence ID" value="NZ_JABSOD010000010.1"/>
</dbReference>
<comment type="caution">
    <text evidence="12">The sequence shown here is derived from an EMBL/GenBank/DDBJ whole genome shotgun (WGS) entry which is preliminary data.</text>
</comment>
<dbReference type="Pfam" id="PF19310">
    <property type="entry name" value="TOP_N"/>
    <property type="match status" value="1"/>
</dbReference>
<dbReference type="GO" id="GO:0006508">
    <property type="term" value="P:proteolysis"/>
    <property type="evidence" value="ECO:0007669"/>
    <property type="project" value="UniProtKB-KW"/>
</dbReference>
<keyword evidence="2 9" id="KW-0645">Protease</keyword>
<evidence type="ECO:0000256" key="9">
    <source>
        <dbReference type="RuleBase" id="RU003435"/>
    </source>
</evidence>
<evidence type="ECO:0000256" key="7">
    <source>
        <dbReference type="ARBA" id="ARBA00024603"/>
    </source>
</evidence>
<accession>A0A7Y5ARF1</accession>
<keyword evidence="6 9" id="KW-0482">Metalloprotease</keyword>
<evidence type="ECO:0000256" key="6">
    <source>
        <dbReference type="ARBA" id="ARBA00023049"/>
    </source>
</evidence>
<dbReference type="GO" id="GO:0006518">
    <property type="term" value="P:peptide metabolic process"/>
    <property type="evidence" value="ECO:0007669"/>
    <property type="project" value="TreeGrafter"/>
</dbReference>
<dbReference type="PANTHER" id="PTHR11804:SF84">
    <property type="entry name" value="SACCHAROLYSIN"/>
    <property type="match status" value="1"/>
</dbReference>
<dbReference type="InterPro" id="IPR034005">
    <property type="entry name" value="M3A_DCP"/>
</dbReference>
<evidence type="ECO:0000313" key="13">
    <source>
        <dbReference type="Proteomes" id="UP000523161"/>
    </source>
</evidence>
<dbReference type="InterPro" id="IPR045666">
    <property type="entry name" value="OpdA_N"/>
</dbReference>
<dbReference type="GO" id="GO:0004222">
    <property type="term" value="F:metalloendopeptidase activity"/>
    <property type="evidence" value="ECO:0007669"/>
    <property type="project" value="UniProtKB-EC"/>
</dbReference>
<reference evidence="12 13" key="1">
    <citation type="submission" date="2020-06" db="EMBL/GenBank/DDBJ databases">
        <title>Rheinheimera sp. nov., a marine bacterium isolated from coastal.</title>
        <authorList>
            <person name="Yu Q."/>
            <person name="Qi Y."/>
            <person name="Pu J."/>
        </authorList>
    </citation>
    <scope>NUCLEOTIDE SEQUENCE [LARGE SCALE GENOMIC DNA]</scope>
    <source>
        <strain evidence="12 13">YQF-2</strain>
    </source>
</reference>
<dbReference type="InterPro" id="IPR024080">
    <property type="entry name" value="Neurolysin/TOP_N"/>
</dbReference>
<dbReference type="Proteomes" id="UP000523161">
    <property type="component" value="Unassembled WGS sequence"/>
</dbReference>
<dbReference type="EMBL" id="JABSOD010000010">
    <property type="protein sequence ID" value="NRQ43167.1"/>
    <property type="molecule type" value="Genomic_DNA"/>
</dbReference>
<dbReference type="GO" id="GO:0046872">
    <property type="term" value="F:metal ion binding"/>
    <property type="evidence" value="ECO:0007669"/>
    <property type="project" value="UniProtKB-UniRule"/>
</dbReference>
<dbReference type="FunFam" id="3.40.390.10:FF:000009">
    <property type="entry name" value="Oligopeptidase A"/>
    <property type="match status" value="1"/>
</dbReference>
<feature type="domain" description="Oligopeptidase A N-terminal" evidence="11">
    <location>
        <begin position="37"/>
        <end position="151"/>
    </location>
</feature>
<dbReference type="NCBIfam" id="NF008159">
    <property type="entry name" value="PRK10911.1"/>
    <property type="match status" value="1"/>
</dbReference>
<dbReference type="PANTHER" id="PTHR11804">
    <property type="entry name" value="PROTEASE M3 THIMET OLIGOPEPTIDASE-RELATED"/>
    <property type="match status" value="1"/>
</dbReference>